<dbReference type="RefSeq" id="WP_130492548.1">
    <property type="nucleotide sequence ID" value="NZ_SGXD01000002.1"/>
</dbReference>
<dbReference type="CDD" id="cd23763">
    <property type="entry name" value="ASKHA_ATPase_ROK"/>
    <property type="match status" value="1"/>
</dbReference>
<proteinExistence type="inferred from homology"/>
<dbReference type="OrthoDB" id="3523179at2"/>
<evidence type="ECO:0000313" key="3">
    <source>
        <dbReference type="Proteomes" id="UP000293638"/>
    </source>
</evidence>
<dbReference type="InterPro" id="IPR043129">
    <property type="entry name" value="ATPase_NBD"/>
</dbReference>
<dbReference type="InterPro" id="IPR000600">
    <property type="entry name" value="ROK"/>
</dbReference>
<dbReference type="EMBL" id="SGXD01000002">
    <property type="protein sequence ID" value="RZS90029.1"/>
    <property type="molecule type" value="Genomic_DNA"/>
</dbReference>
<keyword evidence="2" id="KW-0808">Transferase</keyword>
<dbReference type="Gene3D" id="1.10.10.10">
    <property type="entry name" value="Winged helix-like DNA-binding domain superfamily/Winged helix DNA-binding domain"/>
    <property type="match status" value="1"/>
</dbReference>
<dbReference type="AlphaFoldDB" id="A0A4V2F4P4"/>
<dbReference type="PANTHER" id="PTHR18964:SF149">
    <property type="entry name" value="BIFUNCTIONAL UDP-N-ACETYLGLUCOSAMINE 2-EPIMERASE_N-ACETYLMANNOSAMINE KINASE"/>
    <property type="match status" value="1"/>
</dbReference>
<dbReference type="InterPro" id="IPR036390">
    <property type="entry name" value="WH_DNA-bd_sf"/>
</dbReference>
<name>A0A4V2F4P4_9ACTN</name>
<protein>
    <submittedName>
        <fullName evidence="2">Putative NBD/HSP70 family sugar kinase</fullName>
    </submittedName>
</protein>
<keyword evidence="3" id="KW-1185">Reference proteome</keyword>
<dbReference type="SUPFAM" id="SSF46785">
    <property type="entry name" value="Winged helix' DNA-binding domain"/>
    <property type="match status" value="1"/>
</dbReference>
<comment type="similarity">
    <text evidence="1">Belongs to the ROK (NagC/XylR) family.</text>
</comment>
<dbReference type="PANTHER" id="PTHR18964">
    <property type="entry name" value="ROK (REPRESSOR, ORF, KINASE) FAMILY"/>
    <property type="match status" value="1"/>
</dbReference>
<dbReference type="Pfam" id="PF00480">
    <property type="entry name" value="ROK"/>
    <property type="match status" value="1"/>
</dbReference>
<dbReference type="InterPro" id="IPR036388">
    <property type="entry name" value="WH-like_DNA-bd_sf"/>
</dbReference>
<dbReference type="Gene3D" id="3.30.420.40">
    <property type="match status" value="2"/>
</dbReference>
<dbReference type="SUPFAM" id="SSF53067">
    <property type="entry name" value="Actin-like ATPase domain"/>
    <property type="match status" value="1"/>
</dbReference>
<reference evidence="2 3" key="1">
    <citation type="submission" date="2019-02" db="EMBL/GenBank/DDBJ databases">
        <title>Genomic Encyclopedia of Type Strains, Phase IV (KMG-IV): sequencing the most valuable type-strain genomes for metagenomic binning, comparative biology and taxonomic classification.</title>
        <authorList>
            <person name="Goeker M."/>
        </authorList>
    </citation>
    <scope>NUCLEOTIDE SEQUENCE [LARGE SCALE GENOMIC DNA]</scope>
    <source>
        <strain evidence="2 3">DSM 45622</strain>
    </source>
</reference>
<dbReference type="Proteomes" id="UP000293638">
    <property type="component" value="Unassembled WGS sequence"/>
</dbReference>
<gene>
    <name evidence="2" type="ORF">EV189_1811</name>
</gene>
<sequence length="390" mass="39795">MTTEPAPATPSLLRTLNDRAALDLLLLRGPLSRTQLGALTGLSKPTCGQLLTRLSQAGLVRSVGHSTGSPGPAAELFEVDPTAGRAGALDVRPGRVTAAVVDLHGNELGRAVVKVTRRGPDAVGSVTRALDSAAAAAGTTRADLDAVVAGTPGSFDPETGELRYAKHLLGWHEPGLVDRLRSAVGVPFALENDVNLVALAERRAGAGRDVEDFFLLWNDDGFGAAVVLGGRLHQGASGGAGEVSFLPVPGAPLVRHVTRSNTGGFVKLAGSPAVLELAEEHGIPGRTAPAVVARAAAEPAAAEFLDELAERLATGLAAVIAVLDPQAVVLSGSILAAGGEPLRTSVERKLGDLAMTVPLVRTGLVVEDPVLTGAQHAALDAARDAVFASR</sequence>
<evidence type="ECO:0000256" key="1">
    <source>
        <dbReference type="ARBA" id="ARBA00006479"/>
    </source>
</evidence>
<accession>A0A4V2F4P4</accession>
<keyword evidence="2" id="KW-0418">Kinase</keyword>
<organism evidence="2 3">
    <name type="scientific">Motilibacter rhizosphaerae</name>
    <dbReference type="NCBI Taxonomy" id="598652"/>
    <lineage>
        <taxon>Bacteria</taxon>
        <taxon>Bacillati</taxon>
        <taxon>Actinomycetota</taxon>
        <taxon>Actinomycetes</taxon>
        <taxon>Motilibacterales</taxon>
        <taxon>Motilibacteraceae</taxon>
        <taxon>Motilibacter</taxon>
    </lineage>
</organism>
<dbReference type="GO" id="GO:0016301">
    <property type="term" value="F:kinase activity"/>
    <property type="evidence" value="ECO:0007669"/>
    <property type="project" value="UniProtKB-KW"/>
</dbReference>
<evidence type="ECO:0000313" key="2">
    <source>
        <dbReference type="EMBL" id="RZS90029.1"/>
    </source>
</evidence>
<comment type="caution">
    <text evidence="2">The sequence shown here is derived from an EMBL/GenBank/DDBJ whole genome shotgun (WGS) entry which is preliminary data.</text>
</comment>